<feature type="domain" description="Molybdopterin-guanine dinucleotide biosynthesis protein B (MobB)" evidence="1">
    <location>
        <begin position="11"/>
        <end position="143"/>
    </location>
</feature>
<dbReference type="GO" id="GO:0005525">
    <property type="term" value="F:GTP binding"/>
    <property type="evidence" value="ECO:0007669"/>
    <property type="project" value="InterPro"/>
</dbReference>
<dbReference type="PANTHER" id="PTHR40072">
    <property type="entry name" value="MOLYBDOPTERIN-GUANINE DINUCLEOTIDE BIOSYNTHESIS ADAPTER PROTEIN-RELATED"/>
    <property type="match status" value="1"/>
</dbReference>
<dbReference type="InterPro" id="IPR004435">
    <property type="entry name" value="MobB_dom"/>
</dbReference>
<dbReference type="InterPro" id="IPR027417">
    <property type="entry name" value="P-loop_NTPase"/>
</dbReference>
<accession>A0A5C5ZU84</accession>
<dbReference type="PANTHER" id="PTHR40072:SF1">
    <property type="entry name" value="MOLYBDOPTERIN-GUANINE DINUCLEOTIDE BIOSYNTHESIS ADAPTER PROTEIN"/>
    <property type="match status" value="1"/>
</dbReference>
<evidence type="ECO:0000313" key="3">
    <source>
        <dbReference type="Proteomes" id="UP000315440"/>
    </source>
</evidence>
<protein>
    <submittedName>
        <fullName evidence="2">Molybdopterin-guanine dinucleotide biosynthesis adapter protein</fullName>
    </submittedName>
</protein>
<dbReference type="NCBIfam" id="TIGR00176">
    <property type="entry name" value="mobB"/>
    <property type="match status" value="1"/>
</dbReference>
<dbReference type="Pfam" id="PF03205">
    <property type="entry name" value="MobB"/>
    <property type="match status" value="1"/>
</dbReference>
<keyword evidence="3" id="KW-1185">Reference proteome</keyword>
<name>A0A5C5ZU84_9BACT</name>
<proteinExistence type="predicted"/>
<sequence>MGVTSVAMNRLHIVGGKNHGKTTLVCELVELFAARGLRVGTIKHTHHAHELDTPGKDSHRHRKAGAAVVGILSPGLSAVFWPPADDERTDRYAAFAPRMAGCDLVLVEGDSATTAPKVEVWREAAGGAPRFAADRSTLAIISDDPLGAPLAASPLPVMPRSADDLADRLLSLLAAARQDGTRG</sequence>
<comment type="caution">
    <text evidence="2">The sequence shown here is derived from an EMBL/GenBank/DDBJ whole genome shotgun (WGS) entry which is preliminary data.</text>
</comment>
<dbReference type="AlphaFoldDB" id="A0A5C5ZU84"/>
<evidence type="ECO:0000259" key="1">
    <source>
        <dbReference type="Pfam" id="PF03205"/>
    </source>
</evidence>
<evidence type="ECO:0000313" key="2">
    <source>
        <dbReference type="EMBL" id="TWT91144.1"/>
    </source>
</evidence>
<dbReference type="InterPro" id="IPR052539">
    <property type="entry name" value="MGD_biosynthesis_adapter"/>
</dbReference>
<dbReference type="EMBL" id="SJPQ01000001">
    <property type="protein sequence ID" value="TWT91144.1"/>
    <property type="molecule type" value="Genomic_DNA"/>
</dbReference>
<dbReference type="CDD" id="cd03116">
    <property type="entry name" value="MobB"/>
    <property type="match status" value="1"/>
</dbReference>
<dbReference type="Proteomes" id="UP000315440">
    <property type="component" value="Unassembled WGS sequence"/>
</dbReference>
<dbReference type="Gene3D" id="3.40.50.300">
    <property type="entry name" value="P-loop containing nucleotide triphosphate hydrolases"/>
    <property type="match status" value="1"/>
</dbReference>
<dbReference type="SUPFAM" id="SSF52540">
    <property type="entry name" value="P-loop containing nucleoside triphosphate hydrolases"/>
    <property type="match status" value="1"/>
</dbReference>
<gene>
    <name evidence="2" type="primary">mobB</name>
    <name evidence="2" type="ORF">Mal64_15430</name>
</gene>
<dbReference type="GO" id="GO:0006777">
    <property type="term" value="P:Mo-molybdopterin cofactor biosynthetic process"/>
    <property type="evidence" value="ECO:0007669"/>
    <property type="project" value="InterPro"/>
</dbReference>
<reference evidence="2 3" key="1">
    <citation type="submission" date="2019-02" db="EMBL/GenBank/DDBJ databases">
        <title>Deep-cultivation of Planctomycetes and their phenomic and genomic characterization uncovers novel biology.</title>
        <authorList>
            <person name="Wiegand S."/>
            <person name="Jogler M."/>
            <person name="Boedeker C."/>
            <person name="Pinto D."/>
            <person name="Vollmers J."/>
            <person name="Rivas-Marin E."/>
            <person name="Kohn T."/>
            <person name="Peeters S.H."/>
            <person name="Heuer A."/>
            <person name="Rast P."/>
            <person name="Oberbeckmann S."/>
            <person name="Bunk B."/>
            <person name="Jeske O."/>
            <person name="Meyerdierks A."/>
            <person name="Storesund J.E."/>
            <person name="Kallscheuer N."/>
            <person name="Luecker S."/>
            <person name="Lage O.M."/>
            <person name="Pohl T."/>
            <person name="Merkel B.J."/>
            <person name="Hornburger P."/>
            <person name="Mueller R.-W."/>
            <person name="Bruemmer F."/>
            <person name="Labrenz M."/>
            <person name="Spormann A.M."/>
            <person name="Op Den Camp H."/>
            <person name="Overmann J."/>
            <person name="Amann R."/>
            <person name="Jetten M.S.M."/>
            <person name="Mascher T."/>
            <person name="Medema M.H."/>
            <person name="Devos D.P."/>
            <person name="Kaster A.-K."/>
            <person name="Ovreas L."/>
            <person name="Rohde M."/>
            <person name="Galperin M.Y."/>
            <person name="Jogler C."/>
        </authorList>
    </citation>
    <scope>NUCLEOTIDE SEQUENCE [LARGE SCALE GENOMIC DNA]</scope>
    <source>
        <strain evidence="2 3">Mal64</strain>
    </source>
</reference>
<organism evidence="2 3">
    <name type="scientific">Pseudobythopirellula maris</name>
    <dbReference type="NCBI Taxonomy" id="2527991"/>
    <lineage>
        <taxon>Bacteria</taxon>
        <taxon>Pseudomonadati</taxon>
        <taxon>Planctomycetota</taxon>
        <taxon>Planctomycetia</taxon>
        <taxon>Pirellulales</taxon>
        <taxon>Lacipirellulaceae</taxon>
        <taxon>Pseudobythopirellula</taxon>
    </lineage>
</organism>
<dbReference type="OrthoDB" id="9786803at2"/>